<feature type="transmembrane region" description="Helical" evidence="1">
    <location>
        <begin position="12"/>
        <end position="29"/>
    </location>
</feature>
<comment type="caution">
    <text evidence="2">The sequence shown here is derived from an EMBL/GenBank/DDBJ whole genome shotgun (WGS) entry which is preliminary data.</text>
</comment>
<accession>A0ABS2DL16</accession>
<reference evidence="2 3" key="1">
    <citation type="submission" date="2021-02" db="EMBL/GenBank/DDBJ databases">
        <title>Bacillus sp. RD4P76, an endophyte from a halophyte.</title>
        <authorList>
            <person name="Sun J.-Q."/>
        </authorList>
    </citation>
    <scope>NUCLEOTIDE SEQUENCE [LARGE SCALE GENOMIC DNA]</scope>
    <source>
        <strain evidence="2 3">RD4P76</strain>
    </source>
</reference>
<evidence type="ECO:0000313" key="2">
    <source>
        <dbReference type="EMBL" id="MBM6619191.1"/>
    </source>
</evidence>
<keyword evidence="1" id="KW-0812">Transmembrane</keyword>
<keyword evidence="1" id="KW-1133">Transmembrane helix</keyword>
<sequence length="69" mass="8016">MKHFFSRYSHWLALVIIGFNFFSMFINRKTTTPDIIAVIFGAIGLVGIAFLAYYVEKQIRKKSNENKGR</sequence>
<keyword evidence="3" id="KW-1185">Reference proteome</keyword>
<keyword evidence="1" id="KW-0472">Membrane</keyword>
<organism evidence="2 3">
    <name type="scientific">Bacillus suaedaesalsae</name>
    <dbReference type="NCBI Taxonomy" id="2810349"/>
    <lineage>
        <taxon>Bacteria</taxon>
        <taxon>Bacillati</taxon>
        <taxon>Bacillota</taxon>
        <taxon>Bacilli</taxon>
        <taxon>Bacillales</taxon>
        <taxon>Bacillaceae</taxon>
        <taxon>Bacillus</taxon>
    </lineage>
</organism>
<feature type="transmembrane region" description="Helical" evidence="1">
    <location>
        <begin position="35"/>
        <end position="55"/>
    </location>
</feature>
<gene>
    <name evidence="2" type="ORF">JR050_16125</name>
</gene>
<dbReference type="Proteomes" id="UP001518925">
    <property type="component" value="Unassembled WGS sequence"/>
</dbReference>
<dbReference type="RefSeq" id="WP_204204551.1">
    <property type="nucleotide sequence ID" value="NZ_JAFELM010000040.1"/>
</dbReference>
<proteinExistence type="predicted"/>
<protein>
    <submittedName>
        <fullName evidence="2">Uncharacterized protein</fullName>
    </submittedName>
</protein>
<evidence type="ECO:0000313" key="3">
    <source>
        <dbReference type="Proteomes" id="UP001518925"/>
    </source>
</evidence>
<evidence type="ECO:0000256" key="1">
    <source>
        <dbReference type="SAM" id="Phobius"/>
    </source>
</evidence>
<name>A0ABS2DL16_9BACI</name>
<dbReference type="EMBL" id="JAFELM010000040">
    <property type="protein sequence ID" value="MBM6619191.1"/>
    <property type="molecule type" value="Genomic_DNA"/>
</dbReference>